<sequence>MSLKDQLMIDLKDAMKQKDVIKKTTVTMLRSAVKQVEIDNRVELSDDDIIEIIAKQIKQKKGAIEEFSKAERTDLVEEAEKEISVLSKYLPEPISEEELTKLIMSAIEEVNATSMKDMGKVMSIVNPKCVGRADGKTVSSLVKKMINN</sequence>
<reference evidence="1 2" key="1">
    <citation type="submission" date="2023-08" db="EMBL/GenBank/DDBJ databases">
        <title>Helicovermis profunda gen. nov., sp. nov., a novel mesophilic, fermentative bacterium within the Bacillota from a deep-sea hydrothermal vent chimney.</title>
        <authorList>
            <person name="Miyazaki U."/>
            <person name="Mizutani D."/>
            <person name="Hashimoto Y."/>
            <person name="Tame A."/>
            <person name="Sawayama S."/>
            <person name="Miyazaki J."/>
            <person name="Takai K."/>
            <person name="Nakagawa S."/>
        </authorList>
    </citation>
    <scope>NUCLEOTIDE SEQUENCE [LARGE SCALE GENOMIC DNA]</scope>
    <source>
        <strain evidence="1 2">S502</strain>
    </source>
</reference>
<dbReference type="PANTHER" id="PTHR28055">
    <property type="entry name" value="ALTERED INHERITANCE OF MITOCHONDRIA PROTEIN 41, MITOCHONDRIAL"/>
    <property type="match status" value="1"/>
</dbReference>
<dbReference type="InterPro" id="IPR003789">
    <property type="entry name" value="Asn/Gln_tRNA_amidoTrase-B-like"/>
</dbReference>
<dbReference type="PANTHER" id="PTHR28055:SF1">
    <property type="entry name" value="ALTERED INHERITANCE OF MITOCHONDRIA PROTEIN 41, MITOCHONDRIAL"/>
    <property type="match status" value="1"/>
</dbReference>
<dbReference type="Pfam" id="PF09424">
    <property type="entry name" value="YqeY"/>
    <property type="match status" value="1"/>
</dbReference>
<dbReference type="EMBL" id="AP028654">
    <property type="protein sequence ID" value="BEP29676.1"/>
    <property type="molecule type" value="Genomic_DNA"/>
</dbReference>
<dbReference type="AlphaFoldDB" id="A0AAU9EQM6"/>
<dbReference type="SUPFAM" id="SSF89095">
    <property type="entry name" value="GatB/YqeY motif"/>
    <property type="match status" value="1"/>
</dbReference>
<name>A0AAU9EQM6_9FIRM</name>
<evidence type="ECO:0000313" key="1">
    <source>
        <dbReference type="EMBL" id="BEP29676.1"/>
    </source>
</evidence>
<dbReference type="GO" id="GO:0016884">
    <property type="term" value="F:carbon-nitrogen ligase activity, with glutamine as amido-N-donor"/>
    <property type="evidence" value="ECO:0007669"/>
    <property type="project" value="InterPro"/>
</dbReference>
<dbReference type="Gene3D" id="1.10.10.410">
    <property type="match status" value="1"/>
</dbReference>
<protein>
    <submittedName>
        <fullName evidence="1">GatB/YqeY domain-containing protein</fullName>
    </submittedName>
</protein>
<dbReference type="KEGG" id="hprf:HLPR_20070"/>
<dbReference type="Gene3D" id="1.10.1510.10">
    <property type="entry name" value="Uncharacterised protein YqeY/AIM41 PF09424, N-terminal domain"/>
    <property type="match status" value="1"/>
</dbReference>
<organism evidence="1 2">
    <name type="scientific">Helicovermis profundi</name>
    <dbReference type="NCBI Taxonomy" id="3065157"/>
    <lineage>
        <taxon>Bacteria</taxon>
        <taxon>Bacillati</taxon>
        <taxon>Bacillota</taxon>
        <taxon>Clostridia</taxon>
        <taxon>Helicovermis</taxon>
    </lineage>
</organism>
<dbReference type="InterPro" id="IPR023168">
    <property type="entry name" value="GatB_Yqey_C_2"/>
</dbReference>
<dbReference type="InterPro" id="IPR019004">
    <property type="entry name" value="YqeY/Aim41"/>
</dbReference>
<gene>
    <name evidence="1" type="ORF">HLPR_20070</name>
</gene>
<proteinExistence type="predicted"/>
<keyword evidence="2" id="KW-1185">Reference proteome</keyword>
<dbReference type="InterPro" id="IPR042184">
    <property type="entry name" value="YqeY/Aim41_N"/>
</dbReference>
<dbReference type="RefSeq" id="WP_338535297.1">
    <property type="nucleotide sequence ID" value="NZ_AP028654.1"/>
</dbReference>
<evidence type="ECO:0000313" key="2">
    <source>
        <dbReference type="Proteomes" id="UP001321786"/>
    </source>
</evidence>
<dbReference type="Proteomes" id="UP001321786">
    <property type="component" value="Chromosome"/>
</dbReference>
<accession>A0AAU9EQM6</accession>